<comment type="caution">
    <text evidence="1">The sequence shown here is derived from an EMBL/GenBank/DDBJ whole genome shotgun (WGS) entry which is preliminary data.</text>
</comment>
<proteinExistence type="predicted"/>
<reference evidence="1 2" key="1">
    <citation type="journal article" date="2019" name="Environ. Microbiol.">
        <title>Genomics insights into ecotype formation of ammonia-oxidizing archaea in the deep ocean.</title>
        <authorList>
            <person name="Wang Y."/>
            <person name="Huang J.M."/>
            <person name="Cui G.J."/>
            <person name="Nunoura T."/>
            <person name="Takaki Y."/>
            <person name="Li W.L."/>
            <person name="Li J."/>
            <person name="Gao Z.M."/>
            <person name="Takai K."/>
            <person name="Zhang A.Q."/>
            <person name="Stepanauskas R."/>
        </authorList>
    </citation>
    <scope>NUCLEOTIDE SEQUENCE [LARGE SCALE GENOMIC DNA]</scope>
    <source>
        <strain evidence="1 2">L15b</strain>
    </source>
</reference>
<dbReference type="EMBL" id="JACASV010000047">
    <property type="protein sequence ID" value="NWJ43713.1"/>
    <property type="molecule type" value="Genomic_DNA"/>
</dbReference>
<dbReference type="Proteomes" id="UP000523105">
    <property type="component" value="Unassembled WGS sequence"/>
</dbReference>
<dbReference type="AlphaFoldDB" id="A0A7K4MQ53"/>
<accession>A0A7K4MQ53</accession>
<evidence type="ECO:0000313" key="1">
    <source>
        <dbReference type="EMBL" id="NWJ43713.1"/>
    </source>
</evidence>
<organism evidence="1 2">
    <name type="scientific">Marine Group I thaumarchaeote</name>
    <dbReference type="NCBI Taxonomy" id="2511932"/>
    <lineage>
        <taxon>Archaea</taxon>
        <taxon>Nitrososphaerota</taxon>
        <taxon>Marine Group I</taxon>
    </lineage>
</organism>
<sequence>MSIVVSETSGSLTTISKIAEPCNVVVETVNIPSVELKSDAASGIKLGTPIAIPPANIIAIIVRLVNLRPISFFMLLEFL</sequence>
<evidence type="ECO:0000313" key="2">
    <source>
        <dbReference type="Proteomes" id="UP000523105"/>
    </source>
</evidence>
<protein>
    <submittedName>
        <fullName evidence="1">Uncharacterized protein</fullName>
    </submittedName>
</protein>
<name>A0A7K4MQ53_9ARCH</name>
<gene>
    <name evidence="1" type="ORF">HX837_05875</name>
</gene>